<name>N6UX73_9HYPH</name>
<dbReference type="STRING" id="363754.RHSP_34983"/>
<dbReference type="EMBL" id="AQHN01000072">
    <property type="protein sequence ID" value="ENN86275.1"/>
    <property type="molecule type" value="Genomic_DNA"/>
</dbReference>
<organism evidence="1 2">
    <name type="scientific">Rhizobium freirei PRF 81</name>
    <dbReference type="NCBI Taxonomy" id="363754"/>
    <lineage>
        <taxon>Bacteria</taxon>
        <taxon>Pseudomonadati</taxon>
        <taxon>Pseudomonadota</taxon>
        <taxon>Alphaproteobacteria</taxon>
        <taxon>Hyphomicrobiales</taxon>
        <taxon>Rhizobiaceae</taxon>
        <taxon>Rhizobium/Agrobacterium group</taxon>
        <taxon>Rhizobium</taxon>
    </lineage>
</organism>
<keyword evidence="2" id="KW-1185">Reference proteome</keyword>
<dbReference type="AlphaFoldDB" id="N6UX73"/>
<accession>N6UX73</accession>
<proteinExistence type="predicted"/>
<protein>
    <submittedName>
        <fullName evidence="1">Transcriptional regulator, Crp/Fnr family</fullName>
    </submittedName>
</protein>
<dbReference type="PATRIC" id="fig|363754.4.peg.4252"/>
<comment type="caution">
    <text evidence="1">The sequence shown here is derived from an EMBL/GenBank/DDBJ whole genome shotgun (WGS) entry which is preliminary data.</text>
</comment>
<evidence type="ECO:0000313" key="2">
    <source>
        <dbReference type="Proteomes" id="UP000012429"/>
    </source>
</evidence>
<gene>
    <name evidence="1" type="ORF">RHSP_34983</name>
</gene>
<dbReference type="Proteomes" id="UP000012429">
    <property type="component" value="Unassembled WGS sequence"/>
</dbReference>
<reference evidence="1 2" key="1">
    <citation type="journal article" date="2012" name="BMC Genomics">
        <title>Genomic basis of broad host range and environmental adaptability of Rhizobium tropici CIAT 899 and Rhizobium sp. PRF 81 which are used in inoculants for common bean (Phaseolus vulgaris L.).</title>
        <authorList>
            <person name="Ormeno-Orrillo E."/>
            <person name="Menna P."/>
            <person name="Almeida L.G."/>
            <person name="Ollero F.J."/>
            <person name="Nicolas M.F."/>
            <person name="Pains Rodrigues E."/>
            <person name="Shigueyoshi Nakatani A."/>
            <person name="Silva Batista J.S."/>
            <person name="Oliveira Chueire L.M."/>
            <person name="Souza R.C."/>
            <person name="Ribeiro Vasconcelos A.T."/>
            <person name="Megias M."/>
            <person name="Hungria M."/>
            <person name="Martinez-Romero E."/>
        </authorList>
    </citation>
    <scope>NUCLEOTIDE SEQUENCE [LARGE SCALE GENOMIC DNA]</scope>
    <source>
        <strain evidence="1 2">PRF 81</strain>
    </source>
</reference>
<sequence length="93" mass="10307">MLDEHIGRRPALERAACLMAHHYRRANALRLFNGGGVIPITQQHAADTLGLSAVHTNKTLKKVGRMTTDALAGVLLRRPGRQRPRRCSRMGQS</sequence>
<evidence type="ECO:0000313" key="1">
    <source>
        <dbReference type="EMBL" id="ENN86275.1"/>
    </source>
</evidence>